<gene>
    <name evidence="4" type="ORF">AAA083_10310</name>
</gene>
<evidence type="ECO:0000313" key="4">
    <source>
        <dbReference type="EMBL" id="MEQ3363366.1"/>
    </source>
</evidence>
<dbReference type="InterPro" id="IPR025736">
    <property type="entry name" value="PucR_C-HTH_dom"/>
</dbReference>
<dbReference type="Proteomes" id="UP001487305">
    <property type="component" value="Unassembled WGS sequence"/>
</dbReference>
<dbReference type="InterPro" id="IPR051448">
    <property type="entry name" value="CdaR-like_regulators"/>
</dbReference>
<feature type="domain" description="PucR C-terminal helix-turn-helix" evidence="2">
    <location>
        <begin position="484"/>
        <end position="540"/>
    </location>
</feature>
<dbReference type="InterPro" id="IPR042070">
    <property type="entry name" value="PucR_C-HTH_sf"/>
</dbReference>
<evidence type="ECO:0000256" key="1">
    <source>
        <dbReference type="ARBA" id="ARBA00006754"/>
    </source>
</evidence>
<keyword evidence="5" id="KW-1185">Reference proteome</keyword>
<dbReference type="Gene3D" id="1.10.10.2840">
    <property type="entry name" value="PucR C-terminal helix-turn-helix domain"/>
    <property type="match status" value="1"/>
</dbReference>
<comment type="caution">
    <text evidence="4">The sequence shown here is derived from an EMBL/GenBank/DDBJ whole genome shotgun (WGS) entry which is preliminary data.</text>
</comment>
<evidence type="ECO:0000259" key="3">
    <source>
        <dbReference type="Pfam" id="PF17853"/>
    </source>
</evidence>
<protein>
    <submittedName>
        <fullName evidence="4">Helix-turn-helix domain-containing protein</fullName>
    </submittedName>
</protein>
<comment type="similarity">
    <text evidence="1">Belongs to the CdaR family.</text>
</comment>
<dbReference type="PANTHER" id="PTHR33744">
    <property type="entry name" value="CARBOHYDRATE DIACID REGULATOR"/>
    <property type="match status" value="1"/>
</dbReference>
<proteinExistence type="inferred from homology"/>
<accession>A0ABV1JGB9</accession>
<evidence type="ECO:0000313" key="5">
    <source>
        <dbReference type="Proteomes" id="UP001487305"/>
    </source>
</evidence>
<dbReference type="Pfam" id="PF17853">
    <property type="entry name" value="GGDEF_2"/>
    <property type="match status" value="1"/>
</dbReference>
<sequence length="550" mass="62346">MSVTMHMLLEHWGDRVVSAPRMASERFSQVALIASGVDDLAGRGEGGAAAESDSAIEPETIYCGYERQAADFLVAHPEACALGTGDGSTLASIPPSCAMRFAIVKDDRSFSSVFEDARRFLLKYERWTERMRAVLFEHGDYQSFLDCSAGIFEDFVTITDSSFRLLAYTKDVPIDDPVVVRLVDEGYHAKETVDKFKKYGAVKRWQTQTGILRVEQTHIVENPTLSYVFRMHGSYFVHIVLQCTKNPLSDALVDTFQMLIDCLELYVRHDWTARHQFDKDYAALLSDLVMRRPQNRDLLLKRLERARMPLEGSYRLCVMEVDAEDEEGQRVLGYYAWRLLEAVPLGKASTFQGRLLLLVEDRGEPGGGSCDGSNDPSEALASFQKTYGGVFGVSEPFRCITDVPYAYRQARIAIEYGQRDAKSLATLFSIPKPEAPVYRFKTYFPSYVYEQGQQESSFVSYCVRNSAVAGIVCYDREHGTDDAEMLFTYLMCERRASDAAERLHMHRNTLVYRIDRMRERFGIDLSSPAEREEIMLAFRLLPARLADGSD</sequence>
<name>A0ABV1JGB9_9ACTN</name>
<feature type="domain" description="CdaR GGDEF-like" evidence="3">
    <location>
        <begin position="296"/>
        <end position="415"/>
    </location>
</feature>
<dbReference type="RefSeq" id="WP_349227625.1">
    <property type="nucleotide sequence ID" value="NZ_JBBNOP010000008.1"/>
</dbReference>
<evidence type="ECO:0000259" key="2">
    <source>
        <dbReference type="Pfam" id="PF13556"/>
    </source>
</evidence>
<dbReference type="PANTHER" id="PTHR33744:SF1">
    <property type="entry name" value="DNA-BINDING TRANSCRIPTIONAL ACTIVATOR ADER"/>
    <property type="match status" value="1"/>
</dbReference>
<organism evidence="4 5">
    <name type="scientific">Raoultibacter massiliensis</name>
    <dbReference type="NCBI Taxonomy" id="1852371"/>
    <lineage>
        <taxon>Bacteria</taxon>
        <taxon>Bacillati</taxon>
        <taxon>Actinomycetota</taxon>
        <taxon>Coriobacteriia</taxon>
        <taxon>Eggerthellales</taxon>
        <taxon>Eggerthellaceae</taxon>
        <taxon>Raoultibacter</taxon>
    </lineage>
</organism>
<dbReference type="Pfam" id="PF13556">
    <property type="entry name" value="HTH_30"/>
    <property type="match status" value="1"/>
</dbReference>
<reference evidence="4 5" key="1">
    <citation type="submission" date="2024-04" db="EMBL/GenBank/DDBJ databases">
        <title>Human intestinal bacterial collection.</title>
        <authorList>
            <person name="Pauvert C."/>
            <person name="Hitch T.C.A."/>
            <person name="Clavel T."/>
        </authorList>
    </citation>
    <scope>NUCLEOTIDE SEQUENCE [LARGE SCALE GENOMIC DNA]</scope>
    <source>
        <strain evidence="4 5">CLA-KB-H42</strain>
    </source>
</reference>
<dbReference type="EMBL" id="JBBNOP010000008">
    <property type="protein sequence ID" value="MEQ3363366.1"/>
    <property type="molecule type" value="Genomic_DNA"/>
</dbReference>
<dbReference type="InterPro" id="IPR041522">
    <property type="entry name" value="CdaR_GGDEF"/>
</dbReference>